<feature type="domain" description="Phorbol-ester/DAG-type" evidence="4">
    <location>
        <begin position="1"/>
        <end position="46"/>
    </location>
</feature>
<dbReference type="InterPro" id="IPR001965">
    <property type="entry name" value="Znf_PHD"/>
</dbReference>
<dbReference type="EMBL" id="JARGEI010000022">
    <property type="protein sequence ID" value="KAJ8711505.1"/>
    <property type="molecule type" value="Genomic_DNA"/>
</dbReference>
<dbReference type="InterPro" id="IPR057251">
    <property type="entry name" value="FP_C"/>
</dbReference>
<keyword evidence="6" id="KW-1185">Reference proteome</keyword>
<proteinExistence type="predicted"/>
<keyword evidence="3" id="KW-0862">Zinc</keyword>
<evidence type="ECO:0000313" key="6">
    <source>
        <dbReference type="Proteomes" id="UP001231518"/>
    </source>
</evidence>
<protein>
    <recommendedName>
        <fullName evidence="4">Phorbol-ester/DAG-type domain-containing protein</fullName>
    </recommendedName>
</protein>
<evidence type="ECO:0000259" key="4">
    <source>
        <dbReference type="PROSITE" id="PS50081"/>
    </source>
</evidence>
<dbReference type="InterPro" id="IPR002219">
    <property type="entry name" value="PKC_DAG/PE"/>
</dbReference>
<dbReference type="Gene3D" id="3.30.40.10">
    <property type="entry name" value="Zinc/RING finger domain, C3HC4 (zinc finger)"/>
    <property type="match status" value="1"/>
</dbReference>
<comment type="caution">
    <text evidence="5">The sequence shown here is derived from an EMBL/GenBank/DDBJ whole genome shotgun (WGS) entry which is preliminary data.</text>
</comment>
<dbReference type="PROSITE" id="PS50081">
    <property type="entry name" value="ZF_DAG_PE_2"/>
    <property type="match status" value="1"/>
</dbReference>
<accession>A0AAD7YDB6</accession>
<evidence type="ECO:0000256" key="2">
    <source>
        <dbReference type="ARBA" id="ARBA00022771"/>
    </source>
</evidence>
<dbReference type="Gene3D" id="3.30.70.1820">
    <property type="entry name" value="L1 transposable element, RRM domain"/>
    <property type="match status" value="1"/>
</dbReference>
<dbReference type="Pfam" id="PF25298">
    <property type="entry name" value="Baculo_FP_2nd"/>
    <property type="match status" value="1"/>
</dbReference>
<dbReference type="Pfam" id="PF00628">
    <property type="entry name" value="PHD"/>
    <property type="match status" value="1"/>
</dbReference>
<keyword evidence="2" id="KW-0863">Zinc-finger</keyword>
<dbReference type="Proteomes" id="UP001231518">
    <property type="component" value="Chromosome 21"/>
</dbReference>
<dbReference type="GO" id="GO:0008270">
    <property type="term" value="F:zinc ion binding"/>
    <property type="evidence" value="ECO:0007669"/>
    <property type="project" value="UniProtKB-KW"/>
</dbReference>
<dbReference type="InterPro" id="IPR011011">
    <property type="entry name" value="Znf_FYVE_PHD"/>
</dbReference>
<reference evidence="5" key="1">
    <citation type="submission" date="2023-03" db="EMBL/GenBank/DDBJ databases">
        <title>Chromosome-level genomes of two armyworms, Mythimna separata and Mythimna loreyi, provide insights into the biosynthesis and reception of sex pheromones.</title>
        <authorList>
            <person name="Zhao H."/>
        </authorList>
    </citation>
    <scope>NUCLEOTIDE SEQUENCE</scope>
    <source>
        <strain evidence="5">BeijingLab</strain>
        <tissue evidence="5">Pupa</tissue>
    </source>
</reference>
<organism evidence="5 6">
    <name type="scientific">Mythimna separata</name>
    <name type="common">Oriental armyworm</name>
    <name type="synonym">Pseudaletia separata</name>
    <dbReference type="NCBI Taxonomy" id="271217"/>
    <lineage>
        <taxon>Eukaryota</taxon>
        <taxon>Metazoa</taxon>
        <taxon>Ecdysozoa</taxon>
        <taxon>Arthropoda</taxon>
        <taxon>Hexapoda</taxon>
        <taxon>Insecta</taxon>
        <taxon>Pterygota</taxon>
        <taxon>Neoptera</taxon>
        <taxon>Endopterygota</taxon>
        <taxon>Lepidoptera</taxon>
        <taxon>Glossata</taxon>
        <taxon>Ditrysia</taxon>
        <taxon>Noctuoidea</taxon>
        <taxon>Noctuidae</taxon>
        <taxon>Noctuinae</taxon>
        <taxon>Hadenini</taxon>
        <taxon>Mythimna</taxon>
    </lineage>
</organism>
<dbReference type="InterPro" id="IPR019787">
    <property type="entry name" value="Znf_PHD-finger"/>
</dbReference>
<dbReference type="InterPro" id="IPR013083">
    <property type="entry name" value="Znf_RING/FYVE/PHD"/>
</dbReference>
<dbReference type="CDD" id="cd15489">
    <property type="entry name" value="PHD_SF"/>
    <property type="match status" value="1"/>
</dbReference>
<keyword evidence="1" id="KW-0479">Metal-binding</keyword>
<name>A0AAD7YDB6_MYTSE</name>
<dbReference type="AlphaFoldDB" id="A0AAD7YDB6"/>
<evidence type="ECO:0000313" key="5">
    <source>
        <dbReference type="EMBL" id="KAJ8711505.1"/>
    </source>
</evidence>
<sequence>MPAKCGGCGKFVSANESTKCTKCGSVYHRACVGLPAKGPATTIWQCPECRRNVRRDNKADTPVRGLVMELQTEESVGVQLSTPPSIPTSAPVTPVGTLQLDRPASPSSAVAPLHDFPQDVGSALRMVVEELRTLRFEVSELRRDVADLKSSNESCHIRMDGIESRLEVLEKRQIEGCAPSGDPRAMESVVEQLRQDLNDRDQELMANDVVIANVPESQGENPTHLLQLIATKLGVSLEDRDIVCAERAGGRHITATSPSSTSAEPRPRPIMARLARRDQRDAILNGARVRRGATTENLGLAGKPVRFYVNERLTKRNQQLFRQTRAAAGMHGWRFVWSKRGRILVRNKPGDPTLRITSVEDITKFIGPLSVTNE</sequence>
<evidence type="ECO:0000256" key="3">
    <source>
        <dbReference type="ARBA" id="ARBA00022833"/>
    </source>
</evidence>
<evidence type="ECO:0000256" key="1">
    <source>
        <dbReference type="ARBA" id="ARBA00022723"/>
    </source>
</evidence>
<dbReference type="SMART" id="SM00249">
    <property type="entry name" value="PHD"/>
    <property type="match status" value="1"/>
</dbReference>
<gene>
    <name evidence="5" type="ORF">PYW07_008747</name>
</gene>
<dbReference type="SUPFAM" id="SSF57903">
    <property type="entry name" value="FYVE/PHD zinc finger"/>
    <property type="match status" value="1"/>
</dbReference>